<dbReference type="EMBL" id="LTAN01000001">
    <property type="protein sequence ID" value="OBR15780.1"/>
    <property type="molecule type" value="Genomic_DNA"/>
</dbReference>
<name>H1VSG0_COLHI</name>
<dbReference type="RefSeq" id="XP_018164297.1">
    <property type="nucleotide sequence ID" value="XM_018295935.1"/>
</dbReference>
<gene>
    <name evidence="1" type="ORF">CH063_00459</name>
    <name evidence="2" type="ORF">CH63R_00960</name>
</gene>
<protein>
    <submittedName>
        <fullName evidence="1">Uncharacterized protein</fullName>
    </submittedName>
</protein>
<dbReference type="Proteomes" id="UP000007174">
    <property type="component" value="Unassembled WGS sequence"/>
</dbReference>
<dbReference type="KEGG" id="chig:CH63R_00960"/>
<dbReference type="VEuPathDB" id="FungiDB:CH63R_00960"/>
<reference evidence="4" key="4">
    <citation type="journal article" date="2017" name="BMC Genomics">
        <title>Gapless genome assembly of Colletotrichum higginsianum reveals chromosome structure and association of transposable elements with secondary metabolite gene clusters.</title>
        <authorList>
            <person name="Dallery J.-F."/>
            <person name="Lapalu N."/>
            <person name="Zampounis A."/>
            <person name="Pigne S."/>
            <person name="Luyten I."/>
            <person name="Amselem J."/>
            <person name="Wittenberg A.H.J."/>
            <person name="Zhou S."/>
            <person name="de Queiroz M.V."/>
            <person name="Robin G.P."/>
            <person name="Auger A."/>
            <person name="Hainaut M."/>
            <person name="Henrissat B."/>
            <person name="Kim K.-T."/>
            <person name="Lee Y.-H."/>
            <person name="Lespinet O."/>
            <person name="Schwartz D.C."/>
            <person name="Thon M.R."/>
            <person name="O'Connell R.J."/>
        </authorList>
    </citation>
    <scope>NUCLEOTIDE SEQUENCE [LARGE SCALE GENOMIC DNA]</scope>
    <source>
        <strain evidence="4">IMI 349063</strain>
    </source>
</reference>
<reference evidence="1" key="1">
    <citation type="submission" date="2011-12" db="EMBL/GenBank/DDBJ databases">
        <title>The genome sequence of Colletotrichum higginsianum IMI 34906.</title>
        <authorList>
            <person name="Ma L.-J."/>
            <person name="O'Connell R."/>
            <person name="van Themaat E.V.L."/>
            <person name="Stueber K."/>
            <person name="Young S.K."/>
            <person name="Zeng Q."/>
            <person name="Gargeya S."/>
            <person name="Fitzgerald M."/>
            <person name="Haas B."/>
            <person name="Abouelleil A."/>
            <person name="Alvarado L."/>
            <person name="Arachchi H.M."/>
            <person name="Berlin A."/>
            <person name="Chapman S.B."/>
            <person name="Gearin G."/>
            <person name="Goldberg J."/>
            <person name="Griggs A."/>
            <person name="Gujja S."/>
            <person name="Hansen M."/>
            <person name="Heiman D."/>
            <person name="Howarth C."/>
            <person name="Larimer J."/>
            <person name="Lui A."/>
            <person name="MacDonald P.J.P."/>
            <person name="McCowen C."/>
            <person name="Montmayeur A."/>
            <person name="Murphy C."/>
            <person name="Neiman D."/>
            <person name="Pearson M."/>
            <person name="Priest M."/>
            <person name="Roberts A."/>
            <person name="Saif S."/>
            <person name="Shea T."/>
            <person name="Sisk P."/>
            <person name="Stolte C."/>
            <person name="Sykes S."/>
            <person name="Wortman J."/>
            <person name="Nusbaum C."/>
            <person name="Birren B."/>
        </authorList>
    </citation>
    <scope>NUCLEOTIDE SEQUENCE</scope>
    <source>
        <strain evidence="1">IMI 349063</strain>
    </source>
</reference>
<dbReference type="AlphaFoldDB" id="H1VSG0"/>
<accession>H1VSG0</accession>
<sequence>MLAISHPCASMVFPLGLEQQSLGGGDSRQGGMGATAQQAVPCGLAGHCKLAVQAAVVIAYKRNMA</sequence>
<reference evidence="3" key="2">
    <citation type="journal article" date="2012" name="Nat. Genet.">
        <title>Lifestyle transitions in plant pathogenic Colletotrichum fungi deciphered by genome and transcriptome analyses.</title>
        <authorList>
            <person name="O'Connell R.J."/>
            <person name="Thon M.R."/>
            <person name="Hacquard S."/>
            <person name="Amyotte S.G."/>
            <person name="Kleemann J."/>
            <person name="Torres M.F."/>
            <person name="Damm U."/>
            <person name="Buiate E.A."/>
            <person name="Epstein L."/>
            <person name="Alkan N."/>
            <person name="Altmueller J."/>
            <person name="Alvarado-Balderrama L."/>
            <person name="Bauser C.A."/>
            <person name="Becker C."/>
            <person name="Birren B.W."/>
            <person name="Chen Z."/>
            <person name="Choi J."/>
            <person name="Crouch J.A."/>
            <person name="Duvick J.P."/>
            <person name="Farman M.A."/>
            <person name="Gan P."/>
            <person name="Heiman D."/>
            <person name="Henrissat B."/>
            <person name="Howard R.J."/>
            <person name="Kabbage M."/>
            <person name="Koch C."/>
            <person name="Kracher B."/>
            <person name="Kubo Y."/>
            <person name="Law A.D."/>
            <person name="Lebrun M.-H."/>
            <person name="Lee Y.-H."/>
            <person name="Miyara I."/>
            <person name="Moore N."/>
            <person name="Neumann U."/>
            <person name="Nordstroem K."/>
            <person name="Panaccione D.G."/>
            <person name="Panstruga R."/>
            <person name="Place M."/>
            <person name="Proctor R.H."/>
            <person name="Prusky D."/>
            <person name="Rech G."/>
            <person name="Reinhardt R."/>
            <person name="Rollins J.A."/>
            <person name="Rounsley S."/>
            <person name="Schardl C.L."/>
            <person name="Schwartz D.C."/>
            <person name="Shenoy N."/>
            <person name="Shirasu K."/>
            <person name="Sikhakolli U.R."/>
            <person name="Stueber K."/>
            <person name="Sukno S.A."/>
            <person name="Sweigard J.A."/>
            <person name="Takano Y."/>
            <person name="Takahara H."/>
            <person name="Trail F."/>
            <person name="van der Does H.C."/>
            <person name="Voll L.M."/>
            <person name="Will I."/>
            <person name="Young S."/>
            <person name="Zeng Q."/>
            <person name="Zhang J."/>
            <person name="Zhou S."/>
            <person name="Dickman M.B."/>
            <person name="Schulze-Lefert P."/>
            <person name="Ver Loren van Themaat E."/>
            <person name="Ma L.-J."/>
            <person name="Vaillancourt L.J."/>
        </authorList>
    </citation>
    <scope>NUCLEOTIDE SEQUENCE [LARGE SCALE GENOMIC DNA]</scope>
    <source>
        <strain evidence="3">IMI 349063</strain>
    </source>
</reference>
<evidence type="ECO:0000313" key="4">
    <source>
        <dbReference type="Proteomes" id="UP000092177"/>
    </source>
</evidence>
<reference evidence="2" key="3">
    <citation type="submission" date="2016-02" db="EMBL/GenBank/DDBJ databases">
        <title>Resequencing and annotation of the Colletotrichum higginsianum genome.</title>
        <authorList>
            <person name="O'Connell R."/>
            <person name="Zambounis A."/>
            <person name="Thon M."/>
            <person name="Dallery J.-F."/>
        </authorList>
    </citation>
    <scope>NUCLEOTIDE SEQUENCE [LARGE SCALE GENOMIC DNA]</scope>
    <source>
        <strain evidence="2">IMI 349063</strain>
    </source>
</reference>
<evidence type="ECO:0000313" key="3">
    <source>
        <dbReference type="Proteomes" id="UP000007174"/>
    </source>
</evidence>
<proteinExistence type="predicted"/>
<evidence type="ECO:0000313" key="2">
    <source>
        <dbReference type="EMBL" id="OBR15780.1"/>
    </source>
</evidence>
<keyword evidence="4" id="KW-1185">Reference proteome</keyword>
<dbReference type="GeneID" id="28860042"/>
<organism evidence="1 3">
    <name type="scientific">Colletotrichum higginsianum (strain IMI 349063)</name>
    <name type="common">Crucifer anthracnose fungus</name>
    <dbReference type="NCBI Taxonomy" id="759273"/>
    <lineage>
        <taxon>Eukaryota</taxon>
        <taxon>Fungi</taxon>
        <taxon>Dikarya</taxon>
        <taxon>Ascomycota</taxon>
        <taxon>Pezizomycotina</taxon>
        <taxon>Sordariomycetes</taxon>
        <taxon>Hypocreomycetidae</taxon>
        <taxon>Glomerellales</taxon>
        <taxon>Glomerellaceae</taxon>
        <taxon>Colletotrichum</taxon>
        <taxon>Colletotrichum destructivum species complex</taxon>
    </lineage>
</organism>
<dbReference type="EMBL" id="CACQ02005902">
    <property type="protein sequence ID" value="CCF43168.1"/>
    <property type="molecule type" value="Genomic_DNA"/>
</dbReference>
<evidence type="ECO:0000313" key="1">
    <source>
        <dbReference type="EMBL" id="CCF43168.1"/>
    </source>
</evidence>
<dbReference type="Proteomes" id="UP000092177">
    <property type="component" value="Chromosome 1"/>
</dbReference>
<dbReference type="HOGENOM" id="CLU_2849585_0_0_1"/>